<dbReference type="InterPro" id="IPR012910">
    <property type="entry name" value="Plug_dom"/>
</dbReference>
<feature type="domain" description="TonB-dependent receptor plug" evidence="2">
    <location>
        <begin position="232"/>
        <end position="337"/>
    </location>
</feature>
<dbReference type="Gene3D" id="3.55.50.30">
    <property type="match status" value="1"/>
</dbReference>
<keyword evidence="1" id="KW-0472">Membrane</keyword>
<organism evidence="3">
    <name type="scientific">Dyadobacter sp. 676</name>
    <dbReference type="NCBI Taxonomy" id="3088362"/>
    <lineage>
        <taxon>Bacteria</taxon>
        <taxon>Pseudomonadati</taxon>
        <taxon>Bacteroidota</taxon>
        <taxon>Cytophagia</taxon>
        <taxon>Cytophagales</taxon>
        <taxon>Spirosomataceae</taxon>
        <taxon>Dyadobacter</taxon>
    </lineage>
</organism>
<dbReference type="InterPro" id="IPR037066">
    <property type="entry name" value="Plug_dom_sf"/>
</dbReference>
<dbReference type="RefSeq" id="WP_353720447.1">
    <property type="nucleotide sequence ID" value="NZ_CP159289.1"/>
</dbReference>
<dbReference type="InterPro" id="IPR023996">
    <property type="entry name" value="TonB-dep_OMP_SusC/RagA"/>
</dbReference>
<dbReference type="Gene3D" id="2.170.130.10">
    <property type="entry name" value="TonB-dependent receptor, plug domain"/>
    <property type="match status" value="1"/>
</dbReference>
<dbReference type="FunFam" id="2.170.130.10:FF:000008">
    <property type="entry name" value="SusC/RagA family TonB-linked outer membrane protein"/>
    <property type="match status" value="1"/>
</dbReference>
<proteinExistence type="inferred from homology"/>
<protein>
    <submittedName>
        <fullName evidence="3">SusC/RagA family TonB-linked outer membrane protein</fullName>
    </submittedName>
</protein>
<dbReference type="SUPFAM" id="SSF56935">
    <property type="entry name" value="Porins"/>
    <property type="match status" value="1"/>
</dbReference>
<keyword evidence="1" id="KW-0998">Cell outer membrane</keyword>
<comment type="similarity">
    <text evidence="1">Belongs to the TonB-dependent receptor family.</text>
</comment>
<keyword evidence="1" id="KW-0813">Transport</keyword>
<evidence type="ECO:0000313" key="3">
    <source>
        <dbReference type="EMBL" id="XCH25144.1"/>
    </source>
</evidence>
<dbReference type="PROSITE" id="PS52016">
    <property type="entry name" value="TONB_DEPENDENT_REC_3"/>
    <property type="match status" value="1"/>
</dbReference>
<dbReference type="NCBIfam" id="TIGR04056">
    <property type="entry name" value="OMP_RagA_SusC"/>
    <property type="match status" value="1"/>
</dbReference>
<name>A0AAU8FNP6_9BACT</name>
<dbReference type="SUPFAM" id="SSF49464">
    <property type="entry name" value="Carboxypeptidase regulatory domain-like"/>
    <property type="match status" value="1"/>
</dbReference>
<sequence length="610" mass="66066">MHKKIPYKRVVYKVMSTTAKQLLLALICCGISMANGVYSQELLNKEISLKVESLEIRQVLRQIEKQADVKFVYSSGSIQGRSTVAAKQLQGSLNRVLDQLLTPLNVSYEVVGNSRILLRKKSDPQSAAPFRTETAGNPADRTVTGKVVDEKGDGLPGVNILIVGSQQGTTSDQNGQFQLNVPDNGATLRFSFIGYVSQDAVVGNSSVINITMAPDVSALKEVVVVGYGTQEKKDVTGAVSSVKGSDFQNLPSGGAQQALQGRAAGVNVIRNGGAPGDAGTIQIRGFGTVNNADPLVVIDGVPAGSMNDVNPNDIESIEILKDASASAIYGTRAANGVVIITTKRGTFDNPITATVNGYVGVSNRIKILDMLEAPDLARLKQEAYKNDGLPVPPIWEDAQYQTQRTNWQEALLKQGVTQNYDAAIRGGGKYSSFSISGGYYNEKGIIGKSYYKRYTFRVNSDHKIGSRLKIGQNLQFTNTHNTAPNTTSSQTGLLWSAIRFHPGLPVRNADGSYSSTKGIGAFGDINNPIFTVDTQDQNNIRNRFLGSLTGELELLKGLKLRANLAMDATFSESTNFEIKINDQFRTNSYNQLDLTHGKYWSFFAGIFSFL</sequence>
<evidence type="ECO:0000256" key="1">
    <source>
        <dbReference type="PROSITE-ProRule" id="PRU01360"/>
    </source>
</evidence>
<dbReference type="AlphaFoldDB" id="A0AAU8FNP6"/>
<dbReference type="InterPro" id="IPR039426">
    <property type="entry name" value="TonB-dep_rcpt-like"/>
</dbReference>
<dbReference type="Pfam" id="PF07715">
    <property type="entry name" value="Plug"/>
    <property type="match status" value="1"/>
</dbReference>
<comment type="subcellular location">
    <subcellularLocation>
        <location evidence="1">Cell outer membrane</location>
        <topology evidence="1">Multi-pass membrane protein</topology>
    </subcellularLocation>
</comment>
<dbReference type="InterPro" id="IPR008969">
    <property type="entry name" value="CarboxyPept-like_regulatory"/>
</dbReference>
<dbReference type="GO" id="GO:0009279">
    <property type="term" value="C:cell outer membrane"/>
    <property type="evidence" value="ECO:0007669"/>
    <property type="project" value="UniProtKB-SubCell"/>
</dbReference>
<dbReference type="EMBL" id="CP159289">
    <property type="protein sequence ID" value="XCH25144.1"/>
    <property type="molecule type" value="Genomic_DNA"/>
</dbReference>
<dbReference type="NCBIfam" id="TIGR04057">
    <property type="entry name" value="SusC_RagA_signa"/>
    <property type="match status" value="1"/>
</dbReference>
<keyword evidence="1" id="KW-0812">Transmembrane</keyword>
<dbReference type="Pfam" id="PF13715">
    <property type="entry name" value="CarbopepD_reg_2"/>
    <property type="match status" value="1"/>
</dbReference>
<reference evidence="3" key="1">
    <citation type="submission" date="2024-06" db="EMBL/GenBank/DDBJ databases">
        <title>Sequencing and assembly of the genome of Dyadobacter sp. strain 676, a symbiont of Cyamopsis tetragonoloba.</title>
        <authorList>
            <person name="Guro P."/>
            <person name="Sazanova A."/>
            <person name="Kuznetsova I."/>
            <person name="Belimov A."/>
            <person name="Safronova V."/>
        </authorList>
    </citation>
    <scope>NUCLEOTIDE SEQUENCE</scope>
    <source>
        <strain evidence="3">676</strain>
    </source>
</reference>
<dbReference type="InterPro" id="IPR023997">
    <property type="entry name" value="TonB-dep_OMP_SusC/RagA_CS"/>
</dbReference>
<gene>
    <name evidence="3" type="ORF">ABV298_01560</name>
</gene>
<evidence type="ECO:0000259" key="2">
    <source>
        <dbReference type="Pfam" id="PF07715"/>
    </source>
</evidence>
<keyword evidence="1" id="KW-1134">Transmembrane beta strand</keyword>
<accession>A0AAU8FNP6</accession>
<dbReference type="Gene3D" id="2.60.40.1120">
    <property type="entry name" value="Carboxypeptidase-like, regulatory domain"/>
    <property type="match status" value="1"/>
</dbReference>